<dbReference type="PROSITE" id="PS51192">
    <property type="entry name" value="HELICASE_ATP_BIND_1"/>
    <property type="match status" value="1"/>
</dbReference>
<dbReference type="PANTHER" id="PTHR13710:SF105">
    <property type="entry name" value="ATP-DEPENDENT DNA HELICASE Q1"/>
    <property type="match status" value="1"/>
</dbReference>
<dbReference type="EC" id="5.6.2.4" evidence="5"/>
<dbReference type="GO" id="GO:0003677">
    <property type="term" value="F:DNA binding"/>
    <property type="evidence" value="ECO:0007669"/>
    <property type="project" value="UniProtKB-KW"/>
</dbReference>
<dbReference type="Proteomes" id="UP000235388">
    <property type="component" value="Unassembled WGS sequence"/>
</dbReference>
<dbReference type="GO" id="GO:0043138">
    <property type="term" value="F:3'-5' DNA helicase activity"/>
    <property type="evidence" value="ECO:0007669"/>
    <property type="project" value="UniProtKB-EC"/>
</dbReference>
<gene>
    <name evidence="8" type="ORF">PCANC_23857</name>
    <name evidence="7" type="ORF">PCANC_27723</name>
</gene>
<name>A0A2N5RYZ4_9BASI</name>
<dbReference type="GO" id="GO:0005524">
    <property type="term" value="F:ATP binding"/>
    <property type="evidence" value="ECO:0007669"/>
    <property type="project" value="InterPro"/>
</dbReference>
<dbReference type="EMBL" id="PGCJ01000517">
    <property type="protein sequence ID" value="PLW26871.1"/>
    <property type="molecule type" value="Genomic_DNA"/>
</dbReference>
<accession>A0A2N5RYZ4</accession>
<evidence type="ECO:0000256" key="4">
    <source>
        <dbReference type="ARBA" id="ARBA00034617"/>
    </source>
</evidence>
<dbReference type="InterPro" id="IPR014001">
    <property type="entry name" value="Helicase_ATP-bd"/>
</dbReference>
<sequence length="231" mass="25738">MNIVCVPKKVQAATDEEIKRLIIAQSLQRYNQEPKPLQVETVTNLLCGRNTFLLAATGFGKSRITKMLLEMHSKNRHGKIMGVVVVLNPLDTLGNNQVEEKVAAGFTSINMTKVNFTFQACTKIQDGAYNFVYLSPEIFLDNQAFSDVYFSPTFQSILACVVVDEAHMIYSWGMVEGGQKKLKTLVKHQDTGTFRPHYGKLGIQLLTTNKAPLLLMSATCRPPAIEAIKKI</sequence>
<dbReference type="Pfam" id="PF00270">
    <property type="entry name" value="DEAD"/>
    <property type="match status" value="1"/>
</dbReference>
<evidence type="ECO:0000313" key="7">
    <source>
        <dbReference type="EMBL" id="PLW06209.1"/>
    </source>
</evidence>
<dbReference type="GO" id="GO:0000724">
    <property type="term" value="P:double-strand break repair via homologous recombination"/>
    <property type="evidence" value="ECO:0007669"/>
    <property type="project" value="TreeGrafter"/>
</dbReference>
<evidence type="ECO:0000256" key="1">
    <source>
        <dbReference type="ARBA" id="ARBA00005446"/>
    </source>
</evidence>
<dbReference type="PANTHER" id="PTHR13710">
    <property type="entry name" value="DNA HELICASE RECQ FAMILY MEMBER"/>
    <property type="match status" value="1"/>
</dbReference>
<feature type="domain" description="Helicase ATP-binding" evidence="6">
    <location>
        <begin position="42"/>
        <end position="231"/>
    </location>
</feature>
<dbReference type="SUPFAM" id="SSF52540">
    <property type="entry name" value="P-loop containing nucleoside triphosphate hydrolases"/>
    <property type="match status" value="1"/>
</dbReference>
<dbReference type="GO" id="GO:0005694">
    <property type="term" value="C:chromosome"/>
    <property type="evidence" value="ECO:0007669"/>
    <property type="project" value="TreeGrafter"/>
</dbReference>
<evidence type="ECO:0000256" key="3">
    <source>
        <dbReference type="ARBA" id="ARBA00023235"/>
    </source>
</evidence>
<evidence type="ECO:0000313" key="9">
    <source>
        <dbReference type="Proteomes" id="UP000235388"/>
    </source>
</evidence>
<reference evidence="7 9" key="1">
    <citation type="submission" date="2017-11" db="EMBL/GenBank/DDBJ databases">
        <title>De novo assembly and phasing of dikaryotic genomes from two isolates of Puccinia coronata f. sp. avenae, the causal agent of oat crown rust.</title>
        <authorList>
            <person name="Miller M.E."/>
            <person name="Zhang Y."/>
            <person name="Omidvar V."/>
            <person name="Sperschneider J."/>
            <person name="Schwessinger B."/>
            <person name="Raley C."/>
            <person name="Palmer J.M."/>
            <person name="Garnica D."/>
            <person name="Upadhyaya N."/>
            <person name="Rathjen J."/>
            <person name="Taylor J.M."/>
            <person name="Park R.F."/>
            <person name="Dodds P.N."/>
            <person name="Hirsch C.D."/>
            <person name="Kianian S.F."/>
            <person name="Figueroa M."/>
        </authorList>
    </citation>
    <scope>NUCLEOTIDE SEQUENCE [LARGE SCALE GENOMIC DNA]</scope>
    <source>
        <strain evidence="7">12NC29</strain>
    </source>
</reference>
<comment type="caution">
    <text evidence="7">The sequence shown here is derived from an EMBL/GenBank/DDBJ whole genome shotgun (WGS) entry which is preliminary data.</text>
</comment>
<keyword evidence="2" id="KW-0238">DNA-binding</keyword>
<evidence type="ECO:0000259" key="6">
    <source>
        <dbReference type="PROSITE" id="PS51192"/>
    </source>
</evidence>
<comment type="similarity">
    <text evidence="1">Belongs to the helicase family. RecQ subfamily.</text>
</comment>
<dbReference type="GO" id="GO:0009378">
    <property type="term" value="F:four-way junction helicase activity"/>
    <property type="evidence" value="ECO:0007669"/>
    <property type="project" value="TreeGrafter"/>
</dbReference>
<dbReference type="EMBL" id="PGCJ01001340">
    <property type="protein sequence ID" value="PLW06209.1"/>
    <property type="molecule type" value="Genomic_DNA"/>
</dbReference>
<evidence type="ECO:0000313" key="8">
    <source>
        <dbReference type="EMBL" id="PLW26871.1"/>
    </source>
</evidence>
<dbReference type="AlphaFoldDB" id="A0A2N5RYZ4"/>
<evidence type="ECO:0000256" key="5">
    <source>
        <dbReference type="ARBA" id="ARBA00034808"/>
    </source>
</evidence>
<evidence type="ECO:0000256" key="2">
    <source>
        <dbReference type="ARBA" id="ARBA00023125"/>
    </source>
</evidence>
<protein>
    <recommendedName>
        <fullName evidence="5">DNA 3'-5' helicase</fullName>
        <ecNumber evidence="5">5.6.2.4</ecNumber>
    </recommendedName>
</protein>
<dbReference type="InterPro" id="IPR011545">
    <property type="entry name" value="DEAD/DEAH_box_helicase_dom"/>
</dbReference>
<dbReference type="STRING" id="200324.A0A2N5RYZ4"/>
<comment type="catalytic activity">
    <reaction evidence="4">
        <text>Couples ATP hydrolysis with the unwinding of duplex DNA by translocating in the 3'-5' direction.</text>
        <dbReference type="EC" id="5.6.2.4"/>
    </reaction>
</comment>
<organism evidence="7 9">
    <name type="scientific">Puccinia coronata f. sp. avenae</name>
    <dbReference type="NCBI Taxonomy" id="200324"/>
    <lineage>
        <taxon>Eukaryota</taxon>
        <taxon>Fungi</taxon>
        <taxon>Dikarya</taxon>
        <taxon>Basidiomycota</taxon>
        <taxon>Pucciniomycotina</taxon>
        <taxon>Pucciniomycetes</taxon>
        <taxon>Pucciniales</taxon>
        <taxon>Pucciniaceae</taxon>
        <taxon>Puccinia</taxon>
    </lineage>
</organism>
<dbReference type="InterPro" id="IPR027417">
    <property type="entry name" value="P-loop_NTPase"/>
</dbReference>
<dbReference type="GO" id="GO:0005737">
    <property type="term" value="C:cytoplasm"/>
    <property type="evidence" value="ECO:0007669"/>
    <property type="project" value="TreeGrafter"/>
</dbReference>
<keyword evidence="9" id="KW-1185">Reference proteome</keyword>
<proteinExistence type="inferred from homology"/>
<keyword evidence="3" id="KW-0413">Isomerase</keyword>
<dbReference type="OrthoDB" id="2496478at2759"/>
<dbReference type="Gene3D" id="3.40.50.300">
    <property type="entry name" value="P-loop containing nucleotide triphosphate hydrolases"/>
    <property type="match status" value="1"/>
</dbReference>